<protein>
    <submittedName>
        <fullName evidence="3">Uncharacterized protein</fullName>
    </submittedName>
</protein>
<dbReference type="EMBL" id="JHEG04000001">
    <property type="protein sequence ID" value="KAF3884760.1"/>
    <property type="molecule type" value="Genomic_DNA"/>
</dbReference>
<feature type="chain" id="PRO_5036532820" evidence="1">
    <location>
        <begin position="27"/>
        <end position="104"/>
    </location>
</feature>
<keyword evidence="4" id="KW-1185">Reference proteome</keyword>
<dbReference type="Proteomes" id="UP000029738">
    <property type="component" value="Unassembled WGS sequence"/>
</dbReference>
<feature type="signal peptide" evidence="1">
    <location>
        <begin position="1"/>
        <end position="26"/>
    </location>
</feature>
<keyword evidence="1" id="KW-0732">Signal</keyword>
<comment type="caution">
    <text evidence="3">The sequence shown here is derived from an EMBL/GenBank/DDBJ whole genome shotgun (WGS) entry which is preliminary data.</text>
</comment>
<dbReference type="OrthoDB" id="515050at2"/>
<reference evidence="2" key="2">
    <citation type="submission" date="2019-11" db="EMBL/GenBank/DDBJ databases">
        <title>Improved Assembly of Tolypothrix boutellei genome.</title>
        <authorList>
            <person name="Sarangi A.N."/>
            <person name="Mukherjee M."/>
            <person name="Ghosh S."/>
            <person name="Singh D."/>
            <person name="Das A."/>
            <person name="Kant S."/>
            <person name="Prusty A."/>
            <person name="Tripathy S."/>
        </authorList>
    </citation>
    <scope>NUCLEOTIDE SEQUENCE</scope>
    <source>
        <strain evidence="2">VB521301</strain>
    </source>
</reference>
<organism evidence="3">
    <name type="scientific">Tolypothrix bouteillei VB521301</name>
    <dbReference type="NCBI Taxonomy" id="1479485"/>
    <lineage>
        <taxon>Bacteria</taxon>
        <taxon>Bacillati</taxon>
        <taxon>Cyanobacteriota</taxon>
        <taxon>Cyanophyceae</taxon>
        <taxon>Nostocales</taxon>
        <taxon>Tolypothrichaceae</taxon>
        <taxon>Tolypothrix</taxon>
    </lineage>
</organism>
<gene>
    <name evidence="3" type="ORF">DA73_0213235</name>
    <name evidence="2" type="ORF">DA73_0400004270</name>
</gene>
<accession>A0A0C1NG28</accession>
<evidence type="ECO:0000313" key="3">
    <source>
        <dbReference type="EMBL" id="KIE11791.1"/>
    </source>
</evidence>
<reference evidence="3" key="1">
    <citation type="journal article" date="2015" name="Genome Announc.">
        <title>Draft Genome Sequence of Tolypothrix boutellei Strain VB521301.</title>
        <authorList>
            <person name="Chandrababunaidu M.M."/>
            <person name="Singh D."/>
            <person name="Sen D."/>
            <person name="Bhan S."/>
            <person name="Das S."/>
            <person name="Gupta A."/>
            <person name="Adhikary S.P."/>
            <person name="Tripathy S."/>
        </authorList>
    </citation>
    <scope>NUCLEOTIDE SEQUENCE</scope>
    <source>
        <strain evidence="3">VB521301</strain>
    </source>
</reference>
<evidence type="ECO:0000313" key="4">
    <source>
        <dbReference type="Proteomes" id="UP000029738"/>
    </source>
</evidence>
<dbReference type="AlphaFoldDB" id="A0A0C1NG28"/>
<proteinExistence type="predicted"/>
<dbReference type="RefSeq" id="WP_038083705.1">
    <property type="nucleotide sequence ID" value="NZ_JHEG04000001.1"/>
</dbReference>
<name>A0A0C1NG28_9CYAN</name>
<evidence type="ECO:0000256" key="1">
    <source>
        <dbReference type="SAM" id="SignalP"/>
    </source>
</evidence>
<dbReference type="EMBL" id="JHEG02000040">
    <property type="protein sequence ID" value="KIE11791.1"/>
    <property type="molecule type" value="Genomic_DNA"/>
</dbReference>
<evidence type="ECO:0000313" key="2">
    <source>
        <dbReference type="EMBL" id="KAF3884760.1"/>
    </source>
</evidence>
<sequence>MKLKLSTFSFLTISIIVASGIQSAEATRVTNNIDRQNYTRSIAFDRIPSMLETGDRLKTESPYSPARAEIAKIDRVSSGNKLQRLNPQPILIASQCKSPCKTEI</sequence>